<protein>
    <recommendedName>
        <fullName evidence="2">PH domain-containing protein</fullName>
    </recommendedName>
</protein>
<feature type="domain" description="PH" evidence="2">
    <location>
        <begin position="175"/>
        <end position="275"/>
    </location>
</feature>
<dbReference type="AlphaFoldDB" id="A0A7S3T9J1"/>
<sequence>MRDQPVTDLDAVREELRRLQNLCLDQAAALRARDERIHHLEEHTNAPLAVAYAAAPAAVSRGKQRAHAPLARVSAAAAAAVDAASEESPRNSSEAGSSGTSSGGRRRSLRSLIGGRSRDSSSNGAAARADTRAAVAEAAADATRRLVAERGVSDQQRVAAGGRRRSHRLQPHELQLHGLGWLTKFSKGGYTANWNRRVFALIGSSLFYAKSIDDLVVQPKLFAQLDGRSLAGPWTRSKEPFCLQLTTGRGEVLLLSADSEAEMWEWIERLNRARGHPECEATAVAPLIHYATGPEPLFQEVLLSRADAQGAQPQASSRALEWDAGNALAQSPAEVEEVVGWFPPFIRNIIPR</sequence>
<feature type="region of interest" description="Disordered" evidence="1">
    <location>
        <begin position="84"/>
        <end position="129"/>
    </location>
</feature>
<evidence type="ECO:0000313" key="3">
    <source>
        <dbReference type="EMBL" id="CAE0578011.1"/>
    </source>
</evidence>
<dbReference type="InterPro" id="IPR001849">
    <property type="entry name" value="PH_domain"/>
</dbReference>
<dbReference type="Gene3D" id="2.30.29.30">
    <property type="entry name" value="Pleckstrin-homology domain (PH domain)/Phosphotyrosine-binding domain (PTB)"/>
    <property type="match status" value="1"/>
</dbReference>
<dbReference type="CDD" id="cd00821">
    <property type="entry name" value="PH"/>
    <property type="match status" value="1"/>
</dbReference>
<dbReference type="SMART" id="SM00233">
    <property type="entry name" value="PH"/>
    <property type="match status" value="1"/>
</dbReference>
<gene>
    <name evidence="3" type="ORF">EHUX00137_LOCUS34696</name>
</gene>
<dbReference type="PROSITE" id="PS50003">
    <property type="entry name" value="PH_DOMAIN"/>
    <property type="match status" value="1"/>
</dbReference>
<proteinExistence type="predicted"/>
<reference evidence="3" key="1">
    <citation type="submission" date="2021-01" db="EMBL/GenBank/DDBJ databases">
        <authorList>
            <person name="Corre E."/>
            <person name="Pelletier E."/>
            <person name="Niang G."/>
            <person name="Scheremetjew M."/>
            <person name="Finn R."/>
            <person name="Kale V."/>
            <person name="Holt S."/>
            <person name="Cochrane G."/>
            <person name="Meng A."/>
            <person name="Brown T."/>
            <person name="Cohen L."/>
        </authorList>
    </citation>
    <scope>NUCLEOTIDE SEQUENCE</scope>
    <source>
        <strain evidence="3">379</strain>
    </source>
</reference>
<evidence type="ECO:0000256" key="1">
    <source>
        <dbReference type="SAM" id="MobiDB-lite"/>
    </source>
</evidence>
<organism evidence="3">
    <name type="scientific">Emiliania huxleyi</name>
    <name type="common">Coccolithophore</name>
    <name type="synonym">Pontosphaera huxleyi</name>
    <dbReference type="NCBI Taxonomy" id="2903"/>
    <lineage>
        <taxon>Eukaryota</taxon>
        <taxon>Haptista</taxon>
        <taxon>Haptophyta</taxon>
        <taxon>Prymnesiophyceae</taxon>
        <taxon>Isochrysidales</taxon>
        <taxon>Noelaerhabdaceae</taxon>
        <taxon>Emiliania</taxon>
    </lineage>
</organism>
<accession>A0A7S3T9J1</accession>
<name>A0A7S3T9J1_EMIHU</name>
<feature type="compositionally biased region" description="Low complexity" evidence="1">
    <location>
        <begin position="110"/>
        <end position="129"/>
    </location>
</feature>
<dbReference type="InterPro" id="IPR011993">
    <property type="entry name" value="PH-like_dom_sf"/>
</dbReference>
<dbReference type="EMBL" id="HBIR01044442">
    <property type="protein sequence ID" value="CAE0578011.1"/>
    <property type="molecule type" value="Transcribed_RNA"/>
</dbReference>
<dbReference type="Pfam" id="PF00169">
    <property type="entry name" value="PH"/>
    <property type="match status" value="1"/>
</dbReference>
<evidence type="ECO:0000259" key="2">
    <source>
        <dbReference type="PROSITE" id="PS50003"/>
    </source>
</evidence>
<dbReference type="SUPFAM" id="SSF50729">
    <property type="entry name" value="PH domain-like"/>
    <property type="match status" value="1"/>
</dbReference>